<keyword evidence="8" id="KW-0808">Transferase</keyword>
<evidence type="ECO:0000256" key="1">
    <source>
        <dbReference type="ARBA" id="ARBA00001936"/>
    </source>
</evidence>
<evidence type="ECO:0000256" key="11">
    <source>
        <dbReference type="ARBA" id="ARBA00022842"/>
    </source>
</evidence>
<evidence type="ECO:0000256" key="9">
    <source>
        <dbReference type="ARBA" id="ARBA00022692"/>
    </source>
</evidence>
<feature type="transmembrane region" description="Helical" evidence="16">
    <location>
        <begin position="387"/>
        <end position="407"/>
    </location>
</feature>
<comment type="caution">
    <text evidence="19">The sequence shown here is derived from an EMBL/GenBank/DDBJ whole genome shotgun (WGS) entry which is preliminary data.</text>
</comment>
<keyword evidence="12 16" id="KW-1133">Transmembrane helix</keyword>
<dbReference type="OrthoDB" id="10261066at2759"/>
<dbReference type="FunCoup" id="A0A0V0QG36">
    <property type="interactions" value="426"/>
</dbReference>
<feature type="transmembrane region" description="Helical" evidence="16">
    <location>
        <begin position="436"/>
        <end position="456"/>
    </location>
</feature>
<comment type="cofactor">
    <cofactor evidence="1">
        <name>Mn(2+)</name>
        <dbReference type="ChEBI" id="CHEBI:29035"/>
    </cofactor>
</comment>
<proteinExistence type="inferred from homology"/>
<dbReference type="GO" id="GO:0004579">
    <property type="term" value="F:dolichyl-diphosphooligosaccharide-protein glycotransferase activity"/>
    <property type="evidence" value="ECO:0007669"/>
    <property type="project" value="UniProtKB-EC"/>
</dbReference>
<feature type="transmembrane region" description="Helical" evidence="16">
    <location>
        <begin position="329"/>
        <end position="353"/>
    </location>
</feature>
<dbReference type="InterPro" id="IPR003674">
    <property type="entry name" value="Oligo_trans_STT3"/>
</dbReference>
<comment type="pathway">
    <text evidence="4">Protein modification; protein glycosylation.</text>
</comment>
<evidence type="ECO:0000259" key="17">
    <source>
        <dbReference type="Pfam" id="PF02516"/>
    </source>
</evidence>
<dbReference type="Gene3D" id="3.40.50.12610">
    <property type="match status" value="1"/>
</dbReference>
<evidence type="ECO:0000256" key="4">
    <source>
        <dbReference type="ARBA" id="ARBA00004922"/>
    </source>
</evidence>
<evidence type="ECO:0000256" key="7">
    <source>
        <dbReference type="ARBA" id="ARBA00022676"/>
    </source>
</evidence>
<dbReference type="AlphaFoldDB" id="A0A0V0QG36"/>
<feature type="transmembrane region" description="Helical" evidence="16">
    <location>
        <begin position="144"/>
        <end position="164"/>
    </location>
</feature>
<dbReference type="InterPro" id="IPR048999">
    <property type="entry name" value="STT3-PglB_core"/>
</dbReference>
<feature type="transmembrane region" description="Helical" evidence="16">
    <location>
        <begin position="206"/>
        <end position="227"/>
    </location>
</feature>
<evidence type="ECO:0000256" key="6">
    <source>
        <dbReference type="ARBA" id="ARBA00012605"/>
    </source>
</evidence>
<feature type="transmembrane region" description="Helical" evidence="16">
    <location>
        <begin position="488"/>
        <end position="509"/>
    </location>
</feature>
<evidence type="ECO:0000256" key="12">
    <source>
        <dbReference type="ARBA" id="ARBA00022989"/>
    </source>
</evidence>
<comment type="cofactor">
    <cofactor evidence="2">
        <name>Mg(2+)</name>
        <dbReference type="ChEBI" id="CHEBI:18420"/>
    </cofactor>
</comment>
<dbReference type="PANTHER" id="PTHR13872">
    <property type="entry name" value="DOLICHYL-DIPHOSPHOOLIGOSACCHARIDE--PROTEIN GLYCOSYLTRANSFERASE SUBUNIT"/>
    <property type="match status" value="1"/>
</dbReference>
<keyword evidence="9 16" id="KW-0812">Transmembrane</keyword>
<dbReference type="Pfam" id="PF21436">
    <property type="entry name" value="STT3-PglB_core"/>
    <property type="match status" value="1"/>
</dbReference>
<feature type="transmembrane region" description="Helical" evidence="16">
    <location>
        <begin position="176"/>
        <end position="194"/>
    </location>
</feature>
<feature type="transmembrane region" description="Helical" evidence="16">
    <location>
        <begin position="233"/>
        <end position="257"/>
    </location>
</feature>
<dbReference type="UniPathway" id="UPA00378"/>
<dbReference type="PANTHER" id="PTHR13872:SF1">
    <property type="entry name" value="DOLICHYL-DIPHOSPHOOLIGOSACCHARIDE--PROTEIN GLYCOSYLTRANSFERASE SUBUNIT STT3B"/>
    <property type="match status" value="1"/>
</dbReference>
<dbReference type="EC" id="2.4.99.18" evidence="6"/>
<comment type="catalytic activity">
    <reaction evidence="15">
        <text>a di-trans,poly-cis-dolichyl diphosphooligosaccharide + L-asparaginyl-[protein] = N(4)-(oligosaccharide-(1-&gt;4)-N-acetyl-beta-D-glucosaminyl-(1-&gt;4)-N-acetyl-beta-D-glucosaminyl)-L-asparaginyl-[protein] + a di-trans,poly-cis-dolichyl diphosphate + H(+)</text>
        <dbReference type="Rhea" id="RHEA:22980"/>
        <dbReference type="Rhea" id="RHEA-COMP:12804"/>
        <dbReference type="Rhea" id="RHEA-COMP:12805"/>
        <dbReference type="Rhea" id="RHEA-COMP:19506"/>
        <dbReference type="Rhea" id="RHEA-COMP:19509"/>
        <dbReference type="ChEBI" id="CHEBI:15378"/>
        <dbReference type="ChEBI" id="CHEBI:50347"/>
        <dbReference type="ChEBI" id="CHEBI:57497"/>
        <dbReference type="ChEBI" id="CHEBI:57570"/>
        <dbReference type="ChEBI" id="CHEBI:132529"/>
        <dbReference type="EC" id="2.4.99.18"/>
    </reaction>
</comment>
<feature type="domain" description="STT3/PglB/AglB core" evidence="18">
    <location>
        <begin position="555"/>
        <end position="614"/>
    </location>
</feature>
<evidence type="ECO:0000256" key="10">
    <source>
        <dbReference type="ARBA" id="ARBA00022723"/>
    </source>
</evidence>
<evidence type="ECO:0000256" key="5">
    <source>
        <dbReference type="ARBA" id="ARBA00010810"/>
    </source>
</evidence>
<reference evidence="19 20" key="1">
    <citation type="journal article" date="2015" name="Sci. Rep.">
        <title>Genome of the facultative scuticociliatosis pathogen Pseudocohnilembus persalinus provides insight into its virulence through horizontal gene transfer.</title>
        <authorList>
            <person name="Xiong J."/>
            <person name="Wang G."/>
            <person name="Cheng J."/>
            <person name="Tian M."/>
            <person name="Pan X."/>
            <person name="Warren A."/>
            <person name="Jiang C."/>
            <person name="Yuan D."/>
            <person name="Miao W."/>
        </authorList>
    </citation>
    <scope>NUCLEOTIDE SEQUENCE [LARGE SCALE GENOMIC DNA]</scope>
    <source>
        <strain evidence="19">36N120E</strain>
    </source>
</reference>
<feature type="transmembrane region" description="Helical" evidence="16">
    <location>
        <begin position="414"/>
        <end position="430"/>
    </location>
</feature>
<evidence type="ECO:0000256" key="16">
    <source>
        <dbReference type="SAM" id="Phobius"/>
    </source>
</evidence>
<protein>
    <recommendedName>
        <fullName evidence="6">dolichyl-diphosphooligosaccharide--protein glycotransferase</fullName>
        <ecNumber evidence="6">2.4.99.18</ecNumber>
    </recommendedName>
</protein>
<dbReference type="InParanoid" id="A0A0V0QG36"/>
<gene>
    <name evidence="19" type="ORF">PPERSA_08260</name>
</gene>
<comment type="subcellular location">
    <subcellularLocation>
        <location evidence="3">Endomembrane system</location>
        <topology evidence="3">Multi-pass membrane protein</topology>
    </subcellularLocation>
</comment>
<evidence type="ECO:0000256" key="3">
    <source>
        <dbReference type="ARBA" id="ARBA00004127"/>
    </source>
</evidence>
<evidence type="ECO:0000313" key="20">
    <source>
        <dbReference type="Proteomes" id="UP000054937"/>
    </source>
</evidence>
<dbReference type="InterPro" id="IPR048307">
    <property type="entry name" value="STT3_N"/>
</dbReference>
<feature type="transmembrane region" description="Helical" evidence="16">
    <location>
        <begin position="45"/>
        <end position="66"/>
    </location>
</feature>
<evidence type="ECO:0000256" key="15">
    <source>
        <dbReference type="ARBA" id="ARBA00048829"/>
    </source>
</evidence>
<feature type="transmembrane region" description="Helical" evidence="16">
    <location>
        <begin position="112"/>
        <end position="132"/>
    </location>
</feature>
<keyword evidence="13 16" id="KW-0472">Membrane</keyword>
<keyword evidence="20" id="KW-1185">Reference proteome</keyword>
<keyword evidence="7" id="KW-0328">Glycosyltransferase</keyword>
<name>A0A0V0QG36_PSEPJ</name>
<dbReference type="GO" id="GO:0012505">
    <property type="term" value="C:endomembrane system"/>
    <property type="evidence" value="ECO:0007669"/>
    <property type="project" value="UniProtKB-SubCell"/>
</dbReference>
<dbReference type="OMA" id="TWYAIGT"/>
<accession>A0A0V0QG36</accession>
<keyword evidence="10" id="KW-0479">Metal-binding</keyword>
<keyword evidence="14" id="KW-0464">Manganese</keyword>
<feature type="domain" description="Oligosaccharyl transferase STT3 N-terminal" evidence="17">
    <location>
        <begin position="47"/>
        <end position="447"/>
    </location>
</feature>
<dbReference type="GO" id="GO:0046872">
    <property type="term" value="F:metal ion binding"/>
    <property type="evidence" value="ECO:0007669"/>
    <property type="project" value="UniProtKB-KW"/>
</dbReference>
<organism evidence="19 20">
    <name type="scientific">Pseudocohnilembus persalinus</name>
    <name type="common">Ciliate</name>
    <dbReference type="NCBI Taxonomy" id="266149"/>
    <lineage>
        <taxon>Eukaryota</taxon>
        <taxon>Sar</taxon>
        <taxon>Alveolata</taxon>
        <taxon>Ciliophora</taxon>
        <taxon>Intramacronucleata</taxon>
        <taxon>Oligohymenophorea</taxon>
        <taxon>Scuticociliatia</taxon>
        <taxon>Philasterida</taxon>
        <taxon>Pseudocohnilembidae</taxon>
        <taxon>Pseudocohnilembus</taxon>
    </lineage>
</organism>
<evidence type="ECO:0000256" key="13">
    <source>
        <dbReference type="ARBA" id="ARBA00023136"/>
    </source>
</evidence>
<dbReference type="Proteomes" id="UP000054937">
    <property type="component" value="Unassembled WGS sequence"/>
</dbReference>
<feature type="transmembrane region" description="Helical" evidence="16">
    <location>
        <begin position="299"/>
        <end position="317"/>
    </location>
</feature>
<evidence type="ECO:0000256" key="8">
    <source>
        <dbReference type="ARBA" id="ARBA00022679"/>
    </source>
</evidence>
<evidence type="ECO:0000259" key="18">
    <source>
        <dbReference type="Pfam" id="PF21436"/>
    </source>
</evidence>
<comment type="similarity">
    <text evidence="5">Belongs to the STT3 family.</text>
</comment>
<dbReference type="Pfam" id="PF02516">
    <property type="entry name" value="STT3"/>
    <property type="match status" value="1"/>
</dbReference>
<sequence length="781" mass="89840">MSSPTKSSSQTKNLQDTQFQEQIQNIESQFGQKFRKLAQLWAPSLRLAILIGIATIAVLVRVYAVIRYESVIHEFDPWFNYRTTKFIVENGEGLYGLWNWFDSESWYPLGRAVGGTVYPGLMSTAYIFWWTLQNIFCLPVDIRNVCVFIAPIFAALSAFTTYLFTKEITKRSEAGLLAALFISVCPTYMSRSVAGSYDNEAVSIWALLYCFYTWIKAANTGGLWWGANSGLALFYMVASWGGYAFVINIIPIFVLFLMITKRYTTKVYVAYNMFYILGTFLSMQIPFVGFQAIKSSEHLGSHAVFILVNSVAFVQFCKQYMPQKQFDHIVKLIAYIFGISVLLIFAFVILSGFSKWSGRSMTLLDPTYAKKYIPIIASISEHQASTWSSFFFDLHFLMLFTPIGLYYCSKNPNYGKIFVLMYVVLSVYFASVMIRLLLVLGPASCIVAGIGVSFVFRNFAKSIRQAVLGEDVEKLKLINKPRKAKRRISPIFALVGFVLMGYLISIYIFHSHFTGAEAYSSPSIILSSKDRFGNRHIIDDFREAYYWLRMNTSRDSKILSWWDYGYQITGMSNRTVIADNNTWNNTHIATIGLALASNEKDAYEICDKLDANYVLIIFGGASYYSGDDINKFIWMVRIASGVYPHVKEEHFYSKGRYRIDYDMSKTMRDSLMFKLSFYRFGDLMTSYGKPAGYDTVRQSEVGEKHIKLNYFREAFTSENWIVRIFERLPRKNREQISLKSKKNTLPQNLDEFKKKLDIFDEHPSNYQFVVKKKRKVATYSS</sequence>
<keyword evidence="11" id="KW-0460">Magnesium</keyword>
<evidence type="ECO:0000256" key="2">
    <source>
        <dbReference type="ARBA" id="ARBA00001946"/>
    </source>
</evidence>
<dbReference type="GO" id="GO:0016020">
    <property type="term" value="C:membrane"/>
    <property type="evidence" value="ECO:0007669"/>
    <property type="project" value="InterPro"/>
</dbReference>
<dbReference type="EMBL" id="LDAU01000176">
    <property type="protein sequence ID" value="KRX01159.1"/>
    <property type="molecule type" value="Genomic_DNA"/>
</dbReference>
<evidence type="ECO:0000256" key="14">
    <source>
        <dbReference type="ARBA" id="ARBA00023211"/>
    </source>
</evidence>
<evidence type="ECO:0000313" key="19">
    <source>
        <dbReference type="EMBL" id="KRX01159.1"/>
    </source>
</evidence>
<feature type="transmembrane region" description="Helical" evidence="16">
    <location>
        <begin position="269"/>
        <end position="293"/>
    </location>
</feature>